<reference evidence="3" key="1">
    <citation type="submission" date="2019-09" db="UniProtKB">
        <authorList>
            <consortium name="WormBaseParasite"/>
        </authorList>
    </citation>
    <scope>IDENTIFICATION</scope>
</reference>
<dbReference type="Proteomes" id="UP000050761">
    <property type="component" value="Unassembled WGS sequence"/>
</dbReference>
<organism evidence="2 3">
    <name type="scientific">Heligmosomoides polygyrus</name>
    <name type="common">Parasitic roundworm</name>
    <dbReference type="NCBI Taxonomy" id="6339"/>
    <lineage>
        <taxon>Eukaryota</taxon>
        <taxon>Metazoa</taxon>
        <taxon>Ecdysozoa</taxon>
        <taxon>Nematoda</taxon>
        <taxon>Chromadorea</taxon>
        <taxon>Rhabditida</taxon>
        <taxon>Rhabditina</taxon>
        <taxon>Rhabditomorpha</taxon>
        <taxon>Strongyloidea</taxon>
        <taxon>Heligmosomidae</taxon>
        <taxon>Heligmosomoides</taxon>
    </lineage>
</organism>
<evidence type="ECO:0000256" key="1">
    <source>
        <dbReference type="SAM" id="MobiDB-lite"/>
    </source>
</evidence>
<accession>A0A183GW85</accession>
<name>A0A183GW85_HELPZ</name>
<evidence type="ECO:0000313" key="2">
    <source>
        <dbReference type="Proteomes" id="UP000050761"/>
    </source>
</evidence>
<sequence>LHFILRALLLEMPIEEHMLENSVLDLDTTQREENASNLYTADAEAMKTTSNHETSARGDASTY</sequence>
<protein>
    <submittedName>
        <fullName evidence="3">MRG domain-containing protein</fullName>
    </submittedName>
</protein>
<dbReference type="WBParaSite" id="HPBE_0002695501-mRNA-1">
    <property type="protein sequence ID" value="HPBE_0002695501-mRNA-1"/>
    <property type="gene ID" value="HPBE_0002695501"/>
</dbReference>
<dbReference type="AlphaFoldDB" id="A0A183GW85"/>
<feature type="region of interest" description="Disordered" evidence="1">
    <location>
        <begin position="39"/>
        <end position="63"/>
    </location>
</feature>
<evidence type="ECO:0000313" key="3">
    <source>
        <dbReference type="WBParaSite" id="HPBE_0002695501-mRNA-1"/>
    </source>
</evidence>
<keyword evidence="2" id="KW-1185">Reference proteome</keyword>
<proteinExistence type="predicted"/>